<dbReference type="SUPFAM" id="SSF53474">
    <property type="entry name" value="alpha/beta-Hydrolases"/>
    <property type="match status" value="1"/>
</dbReference>
<evidence type="ECO:0000256" key="4">
    <source>
        <dbReference type="SAM" id="Phobius"/>
    </source>
</evidence>
<dbReference type="InterPro" id="IPR036396">
    <property type="entry name" value="Cyt_P450_sf"/>
</dbReference>
<dbReference type="InterPro" id="IPR001128">
    <property type="entry name" value="Cyt_P450"/>
</dbReference>
<feature type="binding site" description="axial binding residue" evidence="2">
    <location>
        <position position="672"/>
    </location>
    <ligand>
        <name>heme</name>
        <dbReference type="ChEBI" id="CHEBI:30413"/>
    </ligand>
    <ligandPart>
        <name>Fe</name>
        <dbReference type="ChEBI" id="CHEBI:18248"/>
    </ligandPart>
</feature>
<evidence type="ECO:0000256" key="1">
    <source>
        <dbReference type="ARBA" id="ARBA00023242"/>
    </source>
</evidence>
<dbReference type="PRINTS" id="PR00385">
    <property type="entry name" value="P450"/>
</dbReference>
<feature type="transmembrane region" description="Helical" evidence="4">
    <location>
        <begin position="188"/>
        <end position="206"/>
    </location>
</feature>
<dbReference type="Gene3D" id="1.10.630.10">
    <property type="entry name" value="Cytochrome P450"/>
    <property type="match status" value="1"/>
</dbReference>
<dbReference type="SUPFAM" id="SSF48264">
    <property type="entry name" value="Cytochrome P450"/>
    <property type="match status" value="1"/>
</dbReference>
<dbReference type="CDD" id="cd12148">
    <property type="entry name" value="fungal_TF_MHR"/>
    <property type="match status" value="1"/>
</dbReference>
<keyword evidence="4" id="KW-0812">Transmembrane</keyword>
<reference evidence="6" key="1">
    <citation type="submission" date="2021-12" db="EMBL/GenBank/DDBJ databases">
        <title>Curvularia clavata genome.</title>
        <authorList>
            <person name="Cao Y."/>
        </authorList>
    </citation>
    <scope>NUCLEOTIDE SEQUENCE</scope>
    <source>
        <strain evidence="6">Yc1106</strain>
    </source>
</reference>
<accession>A0A9Q9DVK5</accession>
<keyword evidence="1" id="KW-0539">Nucleus</keyword>
<feature type="compositionally biased region" description="Polar residues" evidence="3">
    <location>
        <begin position="947"/>
        <end position="956"/>
    </location>
</feature>
<dbReference type="VEuPathDB" id="FungiDB:yc1106_08221"/>
<dbReference type="Pfam" id="PF04082">
    <property type="entry name" value="Fungal_trans"/>
    <property type="match status" value="1"/>
</dbReference>
<name>A0A9Q9DVK5_CURCL</name>
<feature type="compositionally biased region" description="Low complexity" evidence="3">
    <location>
        <begin position="16"/>
        <end position="32"/>
    </location>
</feature>
<dbReference type="GO" id="GO:0005506">
    <property type="term" value="F:iron ion binding"/>
    <property type="evidence" value="ECO:0007669"/>
    <property type="project" value="InterPro"/>
</dbReference>
<dbReference type="InterPro" id="IPR007219">
    <property type="entry name" value="XnlR_reg_dom"/>
</dbReference>
<dbReference type="InterPro" id="IPR002401">
    <property type="entry name" value="Cyt_P450_E_grp-I"/>
</dbReference>
<evidence type="ECO:0000256" key="2">
    <source>
        <dbReference type="PIRSR" id="PIRSR602401-1"/>
    </source>
</evidence>
<protein>
    <recommendedName>
        <fullName evidence="5">Xylanolytic transcriptional activator regulatory domain-containing protein</fullName>
    </recommendedName>
</protein>
<dbReference type="InterPro" id="IPR029058">
    <property type="entry name" value="AB_hydrolase_fold"/>
</dbReference>
<keyword evidence="4" id="KW-0472">Membrane</keyword>
<sequence length="1504" mass="167423">MKSLLEHINNAIRTMTSSPRTTLSTPSRTSTSWKPWKPARLDDYLELSHAPNVAKTSSIVKPLSIKVEDRPNGTVTGFLHLPASTSATPASKTSVIFLSGAGGGVVGPSSIYLSLAEKLSSLAQPMPALRLDYRYPARTQYCVRDVLAAMRELREAYQIQSFVLVGWSFGEALLNDPATMDFNLANCVLFPAVEAILAFGLLPYILQGNSNGCTLTTYFIFFTLLNNGVLLFHKLILYPFFLSPLRDLPHARGFIPLVGHGWWMGQRPGGEPFLNAMKETPNDGLILSEGFFHTTRLVVTSPAALADILVHHSYDFEKPPFARTFLTKFLGDGLLTTEGEVHKHYRKRIAPAFHFRHIKELYPIFWAKSIEFCQALNRELYDRPDRVLEIGHYSTQVTMDIIGLAGLGRDIGSLRNSDDELIKNYEEILEPTKEKALYFISHIVLSPWVVSKLPWGLNQRVKVLTGNLKRICKDFVADRKAKMKLESVDSQGNNDILSLMIRSNDFSDENLVDQLLTFLAAGHETTSSALTWSSYLLSRHSGIQSQLRSEIHQYIPDPKILSDPAFDVASLLESMPYLNGVCNEVLRLFPTIPISARVAIRDTTVSGRFIPSGTMFFVVPWAINRNPTLWGADAEDFVPERWIDKETGRATMNGGAESNYSFLTFLHGPRSCIGEKFARAELRALMAAFVGSFEMALADPLEKVVTYLLSTDNLNFGQRSACLEIMASNAPEYSAQAIYGPNSSQQKIAIPRLQRVETGPSGTQDRRRVPRACTGVSLIHAQVLLCNHGWHDDEPVDKFPILSEHLVPCPQDQMHRRKADLVTQQCQQLAALLREIRDRASVQDSNRITDLLDEIGEDLSEHRLTPTPSNSDVDAQSAQGNVEFGNLDYLEHLDTEALDLLDEDLHSKDEARSTGFIGKSSEIQWLRAVALAQAERTDGNWDGSGPTRHSSNTTGNEPVSSFSFWADCDEVNVDFYVDPHEMPQPDLAEHLVQCYMTKGHDSFPILPRREFTDQTRVYFASLRNGNAPRLNPKWQIILNLVFAIGANYLHLNEGWSADGHAVYQARARAFGLSEAAVASHPDVPQIQSLGLLGFYWLSIGQVNRAWTIVGIALRSAYSLGLHVRNEDPSANAKKRESLVQIWWSLYSLERTLSIITGRPSIVVDSYCSVPLPMTNPDEGVAEEANTAYFNTGDASAPQPGPSSVASSVTANPHLTPGGFAKPNTNSGTYFKAGVQLSIITQNILTSLYSAGTMIRSPSDVQQDTTFLSQRLDQWASSLPPELRPYGDTRELSGTFSRERMLLKFQFCSARILLTRPCLAARRQPWKGFHDAGFARSMADGCIEAAKAIVASFPDDYSGRVHEDLPWWCLIHHMVQAISVFLLGLSYPSSTSCDAFMMIHHVRKTICWLQRMPGPVAARAHRVVFNCFERVARQYAVDVSDLWDRKEVPVVHNFNPGPMPGIPVPQPSSTIPVVSMYGNYGNTTGDSHAPQTDPPEFHKNYFISE</sequence>
<dbReference type="OrthoDB" id="5296287at2759"/>
<dbReference type="Gene3D" id="3.40.50.1820">
    <property type="entry name" value="alpha/beta hydrolase"/>
    <property type="match status" value="1"/>
</dbReference>
<gene>
    <name evidence="6" type="ORF">yc1106_08221</name>
</gene>
<feature type="region of interest" description="Disordered" evidence="3">
    <location>
        <begin position="937"/>
        <end position="956"/>
    </location>
</feature>
<feature type="region of interest" description="Disordered" evidence="3">
    <location>
        <begin position="15"/>
        <end position="34"/>
    </location>
</feature>
<evidence type="ECO:0000313" key="6">
    <source>
        <dbReference type="EMBL" id="USP80947.1"/>
    </source>
</evidence>
<evidence type="ECO:0000259" key="5">
    <source>
        <dbReference type="SMART" id="SM00906"/>
    </source>
</evidence>
<dbReference type="GO" id="GO:0006351">
    <property type="term" value="P:DNA-templated transcription"/>
    <property type="evidence" value="ECO:0007669"/>
    <property type="project" value="InterPro"/>
</dbReference>
<dbReference type="GO" id="GO:0004497">
    <property type="term" value="F:monooxygenase activity"/>
    <property type="evidence" value="ECO:0007669"/>
    <property type="project" value="InterPro"/>
</dbReference>
<comment type="cofactor">
    <cofactor evidence="2">
        <name>heme</name>
        <dbReference type="ChEBI" id="CHEBI:30413"/>
    </cofactor>
</comment>
<dbReference type="PRINTS" id="PR00463">
    <property type="entry name" value="EP450I"/>
</dbReference>
<dbReference type="CDD" id="cd11069">
    <property type="entry name" value="CYP_FUM15-like"/>
    <property type="match status" value="1"/>
</dbReference>
<dbReference type="PANTHER" id="PTHR47654:SF5">
    <property type="entry name" value="TRANSCRIPTION FACTOR DOMAIN-CONTAINING PROTEIN"/>
    <property type="match status" value="1"/>
</dbReference>
<dbReference type="GO" id="GO:0016705">
    <property type="term" value="F:oxidoreductase activity, acting on paired donors, with incorporation or reduction of molecular oxygen"/>
    <property type="evidence" value="ECO:0007669"/>
    <property type="project" value="InterPro"/>
</dbReference>
<feature type="domain" description="Xylanolytic transcriptional activator regulatory" evidence="5">
    <location>
        <begin position="1105"/>
        <end position="1178"/>
    </location>
</feature>
<dbReference type="GO" id="GO:0008270">
    <property type="term" value="F:zinc ion binding"/>
    <property type="evidence" value="ECO:0007669"/>
    <property type="project" value="InterPro"/>
</dbReference>
<dbReference type="InterPro" id="IPR053230">
    <property type="entry name" value="Trans_reg_galc"/>
</dbReference>
<evidence type="ECO:0000256" key="3">
    <source>
        <dbReference type="SAM" id="MobiDB-lite"/>
    </source>
</evidence>
<dbReference type="GO" id="GO:0020037">
    <property type="term" value="F:heme binding"/>
    <property type="evidence" value="ECO:0007669"/>
    <property type="project" value="InterPro"/>
</dbReference>
<dbReference type="FunFam" id="1.10.630.10:FF:000051">
    <property type="entry name" value="Cytochrome P450 monooxygenase (Fum15)"/>
    <property type="match status" value="1"/>
</dbReference>
<keyword evidence="7" id="KW-1185">Reference proteome</keyword>
<organism evidence="6 7">
    <name type="scientific">Curvularia clavata</name>
    <dbReference type="NCBI Taxonomy" id="95742"/>
    <lineage>
        <taxon>Eukaryota</taxon>
        <taxon>Fungi</taxon>
        <taxon>Dikarya</taxon>
        <taxon>Ascomycota</taxon>
        <taxon>Pezizomycotina</taxon>
        <taxon>Dothideomycetes</taxon>
        <taxon>Pleosporomycetidae</taxon>
        <taxon>Pleosporales</taxon>
        <taxon>Pleosporineae</taxon>
        <taxon>Pleosporaceae</taxon>
        <taxon>Curvularia</taxon>
    </lineage>
</organism>
<feature type="transmembrane region" description="Helical" evidence="4">
    <location>
        <begin position="218"/>
        <end position="241"/>
    </location>
</feature>
<dbReference type="Pfam" id="PF00067">
    <property type="entry name" value="p450"/>
    <property type="match status" value="1"/>
</dbReference>
<keyword evidence="2" id="KW-0408">Iron</keyword>
<keyword evidence="2" id="KW-0349">Heme</keyword>
<evidence type="ECO:0000313" key="7">
    <source>
        <dbReference type="Proteomes" id="UP001056012"/>
    </source>
</evidence>
<dbReference type="SMART" id="SM00906">
    <property type="entry name" value="Fungal_trans"/>
    <property type="match status" value="1"/>
</dbReference>
<keyword evidence="2" id="KW-0479">Metal-binding</keyword>
<dbReference type="EMBL" id="CP089279">
    <property type="protein sequence ID" value="USP80947.1"/>
    <property type="molecule type" value="Genomic_DNA"/>
</dbReference>
<dbReference type="Proteomes" id="UP001056012">
    <property type="component" value="Chromosome 6"/>
</dbReference>
<proteinExistence type="predicted"/>
<dbReference type="GO" id="GO:0003677">
    <property type="term" value="F:DNA binding"/>
    <property type="evidence" value="ECO:0007669"/>
    <property type="project" value="InterPro"/>
</dbReference>
<dbReference type="PANTHER" id="PTHR47654">
    <property type="entry name" value="ZN(II)2CYS6 TRANSCRIPTION FACTOR (EUROFUNG)-RELATED"/>
    <property type="match status" value="1"/>
</dbReference>
<keyword evidence="4" id="KW-1133">Transmembrane helix</keyword>